<dbReference type="EMBL" id="JBHTAS010000001">
    <property type="protein sequence ID" value="MFC7141787.1"/>
    <property type="molecule type" value="Genomic_DNA"/>
</dbReference>
<dbReference type="Pfam" id="PF13579">
    <property type="entry name" value="Glyco_trans_4_4"/>
    <property type="match status" value="1"/>
</dbReference>
<dbReference type="EC" id="2.4.-.-" evidence="4"/>
<gene>
    <name evidence="4" type="ORF">ACFQMA_18360</name>
</gene>
<dbReference type="PANTHER" id="PTHR45947:SF13">
    <property type="entry name" value="TRANSFERASE"/>
    <property type="match status" value="1"/>
</dbReference>
<dbReference type="InterPro" id="IPR001296">
    <property type="entry name" value="Glyco_trans_1"/>
</dbReference>
<evidence type="ECO:0000259" key="2">
    <source>
        <dbReference type="Pfam" id="PF00534"/>
    </source>
</evidence>
<dbReference type="AlphaFoldDB" id="A0ABD5Y3G4"/>
<dbReference type="Proteomes" id="UP001596432">
    <property type="component" value="Unassembled WGS sequence"/>
</dbReference>
<evidence type="ECO:0000313" key="5">
    <source>
        <dbReference type="Proteomes" id="UP001596432"/>
    </source>
</evidence>
<feature type="domain" description="Glycosyl transferase family 1" evidence="2">
    <location>
        <begin position="203"/>
        <end position="348"/>
    </location>
</feature>
<evidence type="ECO:0000259" key="3">
    <source>
        <dbReference type="Pfam" id="PF13579"/>
    </source>
</evidence>
<feature type="region of interest" description="Disordered" evidence="1">
    <location>
        <begin position="186"/>
        <end position="209"/>
    </location>
</feature>
<dbReference type="Gene3D" id="3.40.50.2000">
    <property type="entry name" value="Glycogen Phosphorylase B"/>
    <property type="match status" value="2"/>
</dbReference>
<dbReference type="RefSeq" id="WP_274322865.1">
    <property type="nucleotide sequence ID" value="NZ_CP118158.1"/>
</dbReference>
<dbReference type="InterPro" id="IPR028098">
    <property type="entry name" value="Glyco_trans_4-like_N"/>
</dbReference>
<dbReference type="GeneID" id="78822110"/>
<reference evidence="4 5" key="1">
    <citation type="journal article" date="2019" name="Int. J. Syst. Evol. Microbiol.">
        <title>The Global Catalogue of Microorganisms (GCM) 10K type strain sequencing project: providing services to taxonomists for standard genome sequencing and annotation.</title>
        <authorList>
            <consortium name="The Broad Institute Genomics Platform"/>
            <consortium name="The Broad Institute Genome Sequencing Center for Infectious Disease"/>
            <person name="Wu L."/>
            <person name="Ma J."/>
        </authorList>
    </citation>
    <scope>NUCLEOTIDE SEQUENCE [LARGE SCALE GENOMIC DNA]</scope>
    <source>
        <strain evidence="4 5">XZYJT29</strain>
    </source>
</reference>
<feature type="compositionally biased region" description="Basic and acidic residues" evidence="1">
    <location>
        <begin position="199"/>
        <end position="209"/>
    </location>
</feature>
<organism evidence="4 5">
    <name type="scientific">Halosimplex aquaticum</name>
    <dbReference type="NCBI Taxonomy" id="3026162"/>
    <lineage>
        <taxon>Archaea</taxon>
        <taxon>Methanobacteriati</taxon>
        <taxon>Methanobacteriota</taxon>
        <taxon>Stenosarchaea group</taxon>
        <taxon>Halobacteria</taxon>
        <taxon>Halobacteriales</taxon>
        <taxon>Haloarculaceae</taxon>
        <taxon>Halosimplex</taxon>
    </lineage>
</organism>
<comment type="caution">
    <text evidence="4">The sequence shown here is derived from an EMBL/GenBank/DDBJ whole genome shotgun (WGS) entry which is preliminary data.</text>
</comment>
<dbReference type="Pfam" id="PF00534">
    <property type="entry name" value="Glycos_transf_1"/>
    <property type="match status" value="1"/>
</dbReference>
<sequence>MKVAYLTTYYNGAVDGRFGRFHDWVHTLRDMDDPPFDFEVVALTASNADETLSSPPHGVLGDATDLWGSPANTAEFALNAPRAVRDLWRADPDVVHVLTLDTVAYPVALGMSRRTPVLGPDVQGYFPGREGDRWNREGGAGRKDRLRYRLRRGLLKFAKDPTVVALSRYHADNVRKLGARTVETIPPGVSSAFQPGRRARPEDRDPDRPTHLLYLGDLSEYKGYDIFLDALSQIPNDIDFHATVVGTGDAQRDRITNAGLANRVDVEGFVPRSELPRYYQQADCYVMPSVDEHGPNTIVEALACGTPVVATDKLGINEYAGEDTAVYVDRSPSGVRRGIEQFHRSREEYIRNAVERAPEYQAERTVEALAELYEDHVERT</sequence>
<keyword evidence="4" id="KW-0808">Transferase</keyword>
<keyword evidence="4" id="KW-0328">Glycosyltransferase</keyword>
<evidence type="ECO:0000313" key="4">
    <source>
        <dbReference type="EMBL" id="MFC7141787.1"/>
    </source>
</evidence>
<evidence type="ECO:0000256" key="1">
    <source>
        <dbReference type="SAM" id="MobiDB-lite"/>
    </source>
</evidence>
<dbReference type="SUPFAM" id="SSF53756">
    <property type="entry name" value="UDP-Glycosyltransferase/glycogen phosphorylase"/>
    <property type="match status" value="1"/>
</dbReference>
<protein>
    <submittedName>
        <fullName evidence="4">Glycosyltransferase family 4 protein</fullName>
        <ecNumber evidence="4">2.4.-.-</ecNumber>
    </submittedName>
</protein>
<dbReference type="PANTHER" id="PTHR45947">
    <property type="entry name" value="SULFOQUINOVOSYL TRANSFERASE SQD2"/>
    <property type="match status" value="1"/>
</dbReference>
<accession>A0ABD5Y3G4</accession>
<dbReference type="InterPro" id="IPR050194">
    <property type="entry name" value="Glycosyltransferase_grp1"/>
</dbReference>
<proteinExistence type="predicted"/>
<keyword evidence="5" id="KW-1185">Reference proteome</keyword>
<dbReference type="CDD" id="cd03801">
    <property type="entry name" value="GT4_PimA-like"/>
    <property type="match status" value="1"/>
</dbReference>
<name>A0ABD5Y3G4_9EURY</name>
<dbReference type="GO" id="GO:0016757">
    <property type="term" value="F:glycosyltransferase activity"/>
    <property type="evidence" value="ECO:0007669"/>
    <property type="project" value="UniProtKB-KW"/>
</dbReference>
<feature type="domain" description="Glycosyltransferase subfamily 4-like N-terminal" evidence="3">
    <location>
        <begin position="39"/>
        <end position="188"/>
    </location>
</feature>